<keyword evidence="1" id="KW-0436">Ligase</keyword>
<comment type="caution">
    <text evidence="1">The sequence shown here is derived from an EMBL/GenBank/DDBJ whole genome shotgun (WGS) entry which is preliminary data.</text>
</comment>
<dbReference type="SUPFAM" id="SSF55144">
    <property type="entry name" value="LigT-like"/>
    <property type="match status" value="1"/>
</dbReference>
<evidence type="ECO:0000313" key="1">
    <source>
        <dbReference type="EMBL" id="MET3615534.1"/>
    </source>
</evidence>
<protein>
    <submittedName>
        <fullName evidence="1">2'-5' RNA ligase</fullName>
    </submittedName>
</protein>
<proteinExistence type="predicted"/>
<dbReference type="InterPro" id="IPR009097">
    <property type="entry name" value="Cyclic_Pdiesterase"/>
</dbReference>
<dbReference type="PANTHER" id="PTHR28141:SF1">
    <property type="entry name" value="2',3'-CYCLIC-NUCLEOTIDE 3'-PHOSPHODIESTERASE"/>
    <property type="match status" value="1"/>
</dbReference>
<dbReference type="Proteomes" id="UP001549047">
    <property type="component" value="Unassembled WGS sequence"/>
</dbReference>
<dbReference type="EMBL" id="JBEPMB010000008">
    <property type="protein sequence ID" value="MET3615534.1"/>
    <property type="molecule type" value="Genomic_DNA"/>
</dbReference>
<dbReference type="RefSeq" id="WP_354558005.1">
    <property type="nucleotide sequence ID" value="NZ_JBEPMB010000008.1"/>
</dbReference>
<name>A0ABV2J6V7_9HYPH</name>
<gene>
    <name evidence="1" type="ORF">ABID16_003881</name>
</gene>
<evidence type="ECO:0000313" key="2">
    <source>
        <dbReference type="Proteomes" id="UP001549047"/>
    </source>
</evidence>
<keyword evidence="2" id="KW-1185">Reference proteome</keyword>
<reference evidence="1 2" key="1">
    <citation type="submission" date="2024-06" db="EMBL/GenBank/DDBJ databases">
        <title>Genomic Encyclopedia of Type Strains, Phase IV (KMG-IV): sequencing the most valuable type-strain genomes for metagenomic binning, comparative biology and taxonomic classification.</title>
        <authorList>
            <person name="Goeker M."/>
        </authorList>
    </citation>
    <scope>NUCLEOTIDE SEQUENCE [LARGE SCALE GENOMIC DNA]</scope>
    <source>
        <strain evidence="1 2">DSM 29780</strain>
    </source>
</reference>
<dbReference type="Pfam" id="PF07823">
    <property type="entry name" value="CPDase"/>
    <property type="match status" value="1"/>
</dbReference>
<organism evidence="1 2">
    <name type="scientific">Rhizobium aquaticum</name>
    <dbReference type="NCBI Taxonomy" id="1549636"/>
    <lineage>
        <taxon>Bacteria</taxon>
        <taxon>Pseudomonadati</taxon>
        <taxon>Pseudomonadota</taxon>
        <taxon>Alphaproteobacteria</taxon>
        <taxon>Hyphomicrobiales</taxon>
        <taxon>Rhizobiaceae</taxon>
        <taxon>Rhizobium/Agrobacterium group</taxon>
        <taxon>Rhizobium</taxon>
    </lineage>
</organism>
<dbReference type="PANTHER" id="PTHR28141">
    <property type="entry name" value="2',3'-CYCLIC-NUCLEOTIDE 3'-PHOSPHODIESTERASE"/>
    <property type="match status" value="1"/>
</dbReference>
<sequence>MTSWHSIWLQPCSADLDRLQNIVFGLSDKLDTPRFIPHLTLVEDMERSAGDLAEVLDSHFAGESAFSTPVTGIHGLPQFFRSLYAAFEAEGRLRALKMRAVDAFGVGSVESFMPHISLAYGVSEEQRKAVEAGLRQELDGKVIRFDAIAVVNSAQSIAIEDWNIVHALRLV</sequence>
<accession>A0ABV2J6V7</accession>
<dbReference type="InterPro" id="IPR012386">
    <property type="entry name" value="Cyclic-nucl_3Pdiesterase"/>
</dbReference>
<dbReference type="Gene3D" id="3.90.1140.10">
    <property type="entry name" value="Cyclic phosphodiesterase"/>
    <property type="match status" value="1"/>
</dbReference>
<dbReference type="GO" id="GO:0016874">
    <property type="term" value="F:ligase activity"/>
    <property type="evidence" value="ECO:0007669"/>
    <property type="project" value="UniProtKB-KW"/>
</dbReference>